<dbReference type="SUPFAM" id="SSF48239">
    <property type="entry name" value="Terpenoid cyclases/Protein prenyltransferases"/>
    <property type="match status" value="1"/>
</dbReference>
<keyword evidence="2" id="KW-1185">Reference proteome</keyword>
<name>A0ABV4BLL2_9GAMM</name>
<accession>A0ABV4BLL2</accession>
<dbReference type="EMBL" id="JBDKXB010000044">
    <property type="protein sequence ID" value="MEY6434142.1"/>
    <property type="molecule type" value="Genomic_DNA"/>
</dbReference>
<sequence>MAVDWLLNQQQDNGQFSSSRDEVPPYQSTTEALRALDALALEQESASDKGLTYLGAVSEEGSLPYLSRWLIAQRLEDQSAADGVAAVIAHQNDDGGFGARPGDQSSVLDTLDALEALAGAGVDGAVIGRATGYLLQRQHVDGSFSATPSSPPSVYLTSRALSVLQPYRFDYDLSAPLQRAADFLWNNRQQGLWGETWESAWALLALVPITTDSAAYGFALDQLLARQTANGSWDDSVFATALVLRAMQAPRTVIVPPAPGLAAIAGRVIDESTGEPLNGVMVTAGSDEGFSVTVSTGDDGRFSLSALEPQSYILNYAAEGYGELVQSLSVEAGQFVDLGTVRLPAAPQVAVISGRVSDAVTGLPVTAQIEISGDADVSVSSGEDGRYLVMVPPGEILIEVVAPGYHPTLATATVQAGQRVAFSPTLYPADGQIPDGPVSVSGTLLDADTGLPVEGASITLAGAAVATTSDGSGTFVLTDLEAGDIGLRVTHAGYQSVAVNLVAVAGSDVDIGMLRLVPAPDPATSLHGRVYDLETGQPVAGATVTVGGLSSSTDEHGQYQIAGIDTLAFDVSATATGYLTASSALVLQQHGSVRLDIPLQKAAPDGIRILRLAKDRTAYEAFEEVLLVAEVENIGGEPQRVVMAATVQGIGSDLREDFVIPVPGGPRDARFTIDPGEVVVREFSWSTRNWPPGDYQMLVQVLTEHRDVVLAEQAVAIHVVETRHLRALNVYSAPTQLVRGEEVELEFLAGLESLSNVDAMLTLEYALVDPDGNPVHQDVVDIEVMAAASSSLVPLGTIAYRFDEAGSYPIHVLNVSGMAVTAIRADDLIVSPNIRVDGHLGADPDRITPGDSKSVHIRLRIVGAEDSP</sequence>
<dbReference type="RefSeq" id="WP_369668523.1">
    <property type="nucleotide sequence ID" value="NZ_JBDKXB010000044.1"/>
</dbReference>
<dbReference type="InterPro" id="IPR008969">
    <property type="entry name" value="CarboxyPept-like_regulatory"/>
</dbReference>
<evidence type="ECO:0000313" key="2">
    <source>
        <dbReference type="Proteomes" id="UP001564408"/>
    </source>
</evidence>
<dbReference type="Gene3D" id="2.60.40.1120">
    <property type="entry name" value="Carboxypeptidase-like, regulatory domain"/>
    <property type="match status" value="4"/>
</dbReference>
<organism evidence="1 2">
    <name type="scientific">Thioalkalicoccus limnaeus</name>
    <dbReference type="NCBI Taxonomy" id="120681"/>
    <lineage>
        <taxon>Bacteria</taxon>
        <taxon>Pseudomonadati</taxon>
        <taxon>Pseudomonadota</taxon>
        <taxon>Gammaproteobacteria</taxon>
        <taxon>Chromatiales</taxon>
        <taxon>Chromatiaceae</taxon>
        <taxon>Thioalkalicoccus</taxon>
    </lineage>
</organism>
<dbReference type="Proteomes" id="UP001564408">
    <property type="component" value="Unassembled WGS sequence"/>
</dbReference>
<dbReference type="InterPro" id="IPR008930">
    <property type="entry name" value="Terpenoid_cyclase/PrenylTrfase"/>
</dbReference>
<evidence type="ECO:0000313" key="1">
    <source>
        <dbReference type="EMBL" id="MEY6434142.1"/>
    </source>
</evidence>
<dbReference type="InterPro" id="IPR013784">
    <property type="entry name" value="Carb-bd-like_fold"/>
</dbReference>
<reference evidence="1 2" key="1">
    <citation type="submission" date="2024-05" db="EMBL/GenBank/DDBJ databases">
        <title>Genome Sequence and Characterization of the New Strain Purple Sulfur Bacterium of Genus Thioalkalicoccus.</title>
        <authorList>
            <person name="Bryantseva I.A."/>
            <person name="Kyndt J.A."/>
            <person name="Imhoff J.F."/>
        </authorList>
    </citation>
    <scope>NUCLEOTIDE SEQUENCE [LARGE SCALE GENOMIC DNA]</scope>
    <source>
        <strain evidence="1 2">Um2</strain>
    </source>
</reference>
<dbReference type="Gene3D" id="1.50.10.20">
    <property type="match status" value="2"/>
</dbReference>
<comment type="caution">
    <text evidence="1">The sequence shown here is derived from an EMBL/GenBank/DDBJ whole genome shotgun (WGS) entry which is preliminary data.</text>
</comment>
<dbReference type="CDD" id="cd00688">
    <property type="entry name" value="ISOPREN_C2_like"/>
    <property type="match status" value="1"/>
</dbReference>
<dbReference type="SUPFAM" id="SSF49464">
    <property type="entry name" value="Carboxypeptidase regulatory domain-like"/>
    <property type="match status" value="3"/>
</dbReference>
<proteinExistence type="predicted"/>
<protein>
    <submittedName>
        <fullName evidence="1">Carboxypeptidase regulatory-like domain-containing protein</fullName>
    </submittedName>
</protein>
<dbReference type="Pfam" id="PF13620">
    <property type="entry name" value="CarboxypepD_reg"/>
    <property type="match status" value="4"/>
</dbReference>
<gene>
    <name evidence="1" type="ORF">ABC977_17215</name>
</gene>
<dbReference type="SUPFAM" id="SSF49452">
    <property type="entry name" value="Starch-binding domain-like"/>
    <property type="match status" value="1"/>
</dbReference>